<proteinExistence type="predicted"/>
<evidence type="ECO:0000313" key="3">
    <source>
        <dbReference type="Proteomes" id="UP001341840"/>
    </source>
</evidence>
<keyword evidence="3" id="KW-1185">Reference proteome</keyword>
<protein>
    <recommendedName>
        <fullName evidence="4">60S ribosomal protein L28</fullName>
    </recommendedName>
</protein>
<feature type="region of interest" description="Disordered" evidence="1">
    <location>
        <begin position="1"/>
        <end position="23"/>
    </location>
</feature>
<gene>
    <name evidence="2" type="ORF">PIB30_080117</name>
</gene>
<organism evidence="2 3">
    <name type="scientific">Stylosanthes scabra</name>
    <dbReference type="NCBI Taxonomy" id="79078"/>
    <lineage>
        <taxon>Eukaryota</taxon>
        <taxon>Viridiplantae</taxon>
        <taxon>Streptophyta</taxon>
        <taxon>Embryophyta</taxon>
        <taxon>Tracheophyta</taxon>
        <taxon>Spermatophyta</taxon>
        <taxon>Magnoliopsida</taxon>
        <taxon>eudicotyledons</taxon>
        <taxon>Gunneridae</taxon>
        <taxon>Pentapetalae</taxon>
        <taxon>rosids</taxon>
        <taxon>fabids</taxon>
        <taxon>Fabales</taxon>
        <taxon>Fabaceae</taxon>
        <taxon>Papilionoideae</taxon>
        <taxon>50 kb inversion clade</taxon>
        <taxon>dalbergioids sensu lato</taxon>
        <taxon>Dalbergieae</taxon>
        <taxon>Pterocarpus clade</taxon>
        <taxon>Stylosanthes</taxon>
    </lineage>
</organism>
<dbReference type="Proteomes" id="UP001341840">
    <property type="component" value="Unassembled WGS sequence"/>
</dbReference>
<sequence length="126" mass="14226">ERLRKALEAKGSQEEAKEHETGHRAVVRSYRATSRVPGSVSRCILPIPARLHGLTARPRGCEVKLQSLLTVRPHRVPCDRTVPSVRIKIKAKDGISSFRAKSKALARPNSTYMKKEQLKHKRMNSH</sequence>
<reference evidence="2 3" key="1">
    <citation type="journal article" date="2023" name="Plants (Basel)">
        <title>Bridging the Gap: Combining Genomics and Transcriptomics Approaches to Understand Stylosanthes scabra, an Orphan Legume from the Brazilian Caatinga.</title>
        <authorList>
            <person name="Ferreira-Neto J.R.C."/>
            <person name="da Silva M.D."/>
            <person name="Binneck E."/>
            <person name="de Melo N.F."/>
            <person name="da Silva R.H."/>
            <person name="de Melo A.L.T.M."/>
            <person name="Pandolfi V."/>
            <person name="Bustamante F.O."/>
            <person name="Brasileiro-Vidal A.C."/>
            <person name="Benko-Iseppon A.M."/>
        </authorList>
    </citation>
    <scope>NUCLEOTIDE SEQUENCE [LARGE SCALE GENOMIC DNA]</scope>
    <source>
        <tissue evidence="2">Leaves</tissue>
    </source>
</reference>
<evidence type="ECO:0008006" key="4">
    <source>
        <dbReference type="Google" id="ProtNLM"/>
    </source>
</evidence>
<dbReference type="EMBL" id="JASCZI010273017">
    <property type="protein sequence ID" value="MED6224058.1"/>
    <property type="molecule type" value="Genomic_DNA"/>
</dbReference>
<accession>A0ABU6ZQ11</accession>
<evidence type="ECO:0000313" key="2">
    <source>
        <dbReference type="EMBL" id="MED6224058.1"/>
    </source>
</evidence>
<name>A0ABU6ZQ11_9FABA</name>
<evidence type="ECO:0000256" key="1">
    <source>
        <dbReference type="SAM" id="MobiDB-lite"/>
    </source>
</evidence>
<comment type="caution">
    <text evidence="2">The sequence shown here is derived from an EMBL/GenBank/DDBJ whole genome shotgun (WGS) entry which is preliminary data.</text>
</comment>
<feature type="non-terminal residue" evidence="2">
    <location>
        <position position="1"/>
    </location>
</feature>